<comment type="caution">
    <text evidence="2">The sequence shown here is derived from an EMBL/GenBank/DDBJ whole genome shotgun (WGS) entry which is preliminary data.</text>
</comment>
<keyword evidence="1" id="KW-0812">Transmembrane</keyword>
<sequence length="157" mass="17286">MGERMTQDFGKTLQGETPGRRSIPVSAALVVVILAGVLGFEVYTWHAAWSDPGRTTHTVGAHLYGELQAAESDVLSGKIKDANDPRLAAIGDEISTYENTRQDRSFEDTVLFEGLHEYAVELGAIAGLDVSRLPPMVREDDLMPLKQRKAEIEKYVN</sequence>
<organism evidence="2 3">
    <name type="scientific">Paraburkholderia acidicola</name>
    <dbReference type="NCBI Taxonomy" id="1912599"/>
    <lineage>
        <taxon>Bacteria</taxon>
        <taxon>Pseudomonadati</taxon>
        <taxon>Pseudomonadota</taxon>
        <taxon>Betaproteobacteria</taxon>
        <taxon>Burkholderiales</taxon>
        <taxon>Burkholderiaceae</taxon>
        <taxon>Paraburkholderia</taxon>
    </lineage>
</organism>
<keyword evidence="1" id="KW-1133">Transmembrane helix</keyword>
<gene>
    <name evidence="2" type="ORF">BWP39_20760</name>
</gene>
<reference evidence="2 3" key="1">
    <citation type="submission" date="2017-01" db="EMBL/GenBank/DDBJ databases">
        <title>Whole-Genome Shotgun Sequencing of Two beta-Proteobacterial Species in Search of the Bulgecin Biosynthetic Cluster.</title>
        <authorList>
            <person name="Horsman M.E."/>
            <person name="Marous D.R."/>
            <person name="Li R."/>
            <person name="Oliver R.A."/>
            <person name="Byun B."/>
            <person name="Emrich S.J."/>
            <person name="Boggess B."/>
            <person name="Townsend C.A."/>
            <person name="Mobashery S."/>
        </authorList>
    </citation>
    <scope>NUCLEOTIDE SEQUENCE [LARGE SCALE GENOMIC DNA]</scope>
    <source>
        <strain evidence="2 3">ATCC 31363</strain>
    </source>
</reference>
<proteinExistence type="predicted"/>
<accession>A0A2A4EPN7</accession>
<evidence type="ECO:0000313" key="3">
    <source>
        <dbReference type="Proteomes" id="UP000218022"/>
    </source>
</evidence>
<dbReference type="RefSeq" id="WP_096723628.1">
    <property type="nucleotide sequence ID" value="NZ_MTZV01000006.1"/>
</dbReference>
<dbReference type="Proteomes" id="UP000218022">
    <property type="component" value="Unassembled WGS sequence"/>
</dbReference>
<name>A0A2A4EPN7_9BURK</name>
<evidence type="ECO:0000313" key="2">
    <source>
        <dbReference type="EMBL" id="PCE22106.1"/>
    </source>
</evidence>
<dbReference type="AlphaFoldDB" id="A0A2A4EPN7"/>
<keyword evidence="1" id="KW-0472">Membrane</keyword>
<feature type="transmembrane region" description="Helical" evidence="1">
    <location>
        <begin position="23"/>
        <end position="45"/>
    </location>
</feature>
<evidence type="ECO:0000256" key="1">
    <source>
        <dbReference type="SAM" id="Phobius"/>
    </source>
</evidence>
<dbReference type="EMBL" id="MTZV01000006">
    <property type="protein sequence ID" value="PCE22106.1"/>
    <property type="molecule type" value="Genomic_DNA"/>
</dbReference>
<protein>
    <submittedName>
        <fullName evidence="2">Uncharacterized protein</fullName>
    </submittedName>
</protein>